<accession>A0A0C2T6G9</accession>
<protein>
    <recommendedName>
        <fullName evidence="1">RNA helicase</fullName>
        <ecNumber evidence="1">3.6.4.13</ecNumber>
    </recommendedName>
</protein>
<dbReference type="Pfam" id="PF00271">
    <property type="entry name" value="Helicase_C"/>
    <property type="match status" value="1"/>
</dbReference>
<dbReference type="GO" id="GO:1990904">
    <property type="term" value="C:ribonucleoprotein complex"/>
    <property type="evidence" value="ECO:0007669"/>
    <property type="project" value="UniProtKB-ARBA"/>
</dbReference>
<dbReference type="InterPro" id="IPR056328">
    <property type="entry name" value="DSRM_DHX29"/>
</dbReference>
<dbReference type="CDD" id="cd18791">
    <property type="entry name" value="SF2_C_RHA"/>
    <property type="match status" value="1"/>
</dbReference>
<dbReference type="PROSITE" id="PS51194">
    <property type="entry name" value="HELICASE_CTER"/>
    <property type="match status" value="1"/>
</dbReference>
<evidence type="ECO:0000256" key="4">
    <source>
        <dbReference type="ARBA" id="ARBA00022806"/>
    </source>
</evidence>
<keyword evidence="4" id="KW-0347">Helicase</keyword>
<dbReference type="PROSITE" id="PS00690">
    <property type="entry name" value="DEAH_ATP_HELICASE"/>
    <property type="match status" value="1"/>
</dbReference>
<keyword evidence="2" id="KW-0547">Nucleotide-binding</keyword>
<dbReference type="SUPFAM" id="SSF52540">
    <property type="entry name" value="P-loop containing nucleoside triphosphate hydrolases"/>
    <property type="match status" value="1"/>
</dbReference>
<comment type="catalytic activity">
    <reaction evidence="6">
        <text>ATP + H2O = ADP + phosphate + H(+)</text>
        <dbReference type="Rhea" id="RHEA:13065"/>
        <dbReference type="ChEBI" id="CHEBI:15377"/>
        <dbReference type="ChEBI" id="CHEBI:15378"/>
        <dbReference type="ChEBI" id="CHEBI:30616"/>
        <dbReference type="ChEBI" id="CHEBI:43474"/>
        <dbReference type="ChEBI" id="CHEBI:456216"/>
        <dbReference type="EC" id="3.6.4.13"/>
    </reaction>
</comment>
<feature type="domain" description="Helicase ATP-binding" evidence="8">
    <location>
        <begin position="482"/>
        <end position="646"/>
    </location>
</feature>
<reference evidence="10 11" key="1">
    <citation type="submission" date="2014-04" db="EMBL/GenBank/DDBJ databases">
        <title>Evolutionary Origins and Diversification of the Mycorrhizal Mutualists.</title>
        <authorList>
            <consortium name="DOE Joint Genome Institute"/>
            <consortium name="Mycorrhizal Genomics Consortium"/>
            <person name="Kohler A."/>
            <person name="Kuo A."/>
            <person name="Nagy L.G."/>
            <person name="Floudas D."/>
            <person name="Copeland A."/>
            <person name="Barry K.W."/>
            <person name="Cichocki N."/>
            <person name="Veneault-Fourrey C."/>
            <person name="LaButti K."/>
            <person name="Lindquist E.A."/>
            <person name="Lipzen A."/>
            <person name="Lundell T."/>
            <person name="Morin E."/>
            <person name="Murat C."/>
            <person name="Riley R."/>
            <person name="Ohm R."/>
            <person name="Sun H."/>
            <person name="Tunlid A."/>
            <person name="Henrissat B."/>
            <person name="Grigoriev I.V."/>
            <person name="Hibbett D.S."/>
            <person name="Martin F."/>
        </authorList>
    </citation>
    <scope>NUCLEOTIDE SEQUENCE [LARGE SCALE GENOMIC DNA]</scope>
    <source>
        <strain evidence="10 11">Koide BX008</strain>
    </source>
</reference>
<keyword evidence="5" id="KW-0067">ATP-binding</keyword>
<dbReference type="InterPro" id="IPR027417">
    <property type="entry name" value="P-loop_NTPase"/>
</dbReference>
<dbReference type="InParanoid" id="A0A0C2T6G9"/>
<dbReference type="InterPro" id="IPR001650">
    <property type="entry name" value="Helicase_C-like"/>
</dbReference>
<feature type="compositionally biased region" description="Polar residues" evidence="7">
    <location>
        <begin position="80"/>
        <end position="91"/>
    </location>
</feature>
<dbReference type="SMART" id="SM00487">
    <property type="entry name" value="DEXDc"/>
    <property type="match status" value="1"/>
</dbReference>
<evidence type="ECO:0000256" key="1">
    <source>
        <dbReference type="ARBA" id="ARBA00012552"/>
    </source>
</evidence>
<dbReference type="SMART" id="SM00490">
    <property type="entry name" value="HELICc"/>
    <property type="match status" value="1"/>
</dbReference>
<dbReference type="SMART" id="SM00847">
    <property type="entry name" value="HA2"/>
    <property type="match status" value="1"/>
</dbReference>
<dbReference type="Proteomes" id="UP000054549">
    <property type="component" value="Unassembled WGS sequence"/>
</dbReference>
<evidence type="ECO:0000256" key="3">
    <source>
        <dbReference type="ARBA" id="ARBA00022801"/>
    </source>
</evidence>
<evidence type="ECO:0000313" key="10">
    <source>
        <dbReference type="EMBL" id="KIL71560.1"/>
    </source>
</evidence>
<evidence type="ECO:0000256" key="5">
    <source>
        <dbReference type="ARBA" id="ARBA00022840"/>
    </source>
</evidence>
<name>A0A0C2T6G9_AMAMK</name>
<evidence type="ECO:0000259" key="9">
    <source>
        <dbReference type="PROSITE" id="PS51194"/>
    </source>
</evidence>
<dbReference type="EC" id="3.6.4.13" evidence="1"/>
<evidence type="ECO:0000256" key="7">
    <source>
        <dbReference type="SAM" id="MobiDB-lite"/>
    </source>
</evidence>
<dbReference type="FunFam" id="3.40.50.300:FF:000500">
    <property type="entry name" value="ATP-dependent RNA helicase DHX29"/>
    <property type="match status" value="1"/>
</dbReference>
<keyword evidence="11" id="KW-1185">Reference proteome</keyword>
<dbReference type="GO" id="GO:0003723">
    <property type="term" value="F:RNA binding"/>
    <property type="evidence" value="ECO:0007669"/>
    <property type="project" value="TreeGrafter"/>
</dbReference>
<organism evidence="10 11">
    <name type="scientific">Amanita muscaria (strain Koide BX008)</name>
    <dbReference type="NCBI Taxonomy" id="946122"/>
    <lineage>
        <taxon>Eukaryota</taxon>
        <taxon>Fungi</taxon>
        <taxon>Dikarya</taxon>
        <taxon>Basidiomycota</taxon>
        <taxon>Agaricomycotina</taxon>
        <taxon>Agaricomycetes</taxon>
        <taxon>Agaricomycetidae</taxon>
        <taxon>Agaricales</taxon>
        <taxon>Pluteineae</taxon>
        <taxon>Amanitaceae</taxon>
        <taxon>Amanita</taxon>
    </lineage>
</organism>
<dbReference type="OrthoDB" id="5600252at2759"/>
<dbReference type="GO" id="GO:0005524">
    <property type="term" value="F:ATP binding"/>
    <property type="evidence" value="ECO:0007669"/>
    <property type="project" value="UniProtKB-KW"/>
</dbReference>
<feature type="region of interest" description="Disordered" evidence="7">
    <location>
        <begin position="76"/>
        <end position="103"/>
    </location>
</feature>
<dbReference type="Gene3D" id="3.40.50.300">
    <property type="entry name" value="P-loop containing nucleotide triphosphate hydrolases"/>
    <property type="match status" value="2"/>
</dbReference>
<keyword evidence="3" id="KW-0378">Hydrolase</keyword>
<dbReference type="FunCoup" id="A0A0C2T6G9">
    <property type="interactions" value="497"/>
</dbReference>
<evidence type="ECO:0000313" key="11">
    <source>
        <dbReference type="Proteomes" id="UP000054549"/>
    </source>
</evidence>
<evidence type="ECO:0000256" key="2">
    <source>
        <dbReference type="ARBA" id="ARBA00022741"/>
    </source>
</evidence>
<dbReference type="GO" id="GO:0003724">
    <property type="term" value="F:RNA helicase activity"/>
    <property type="evidence" value="ECO:0007669"/>
    <property type="project" value="UniProtKB-EC"/>
</dbReference>
<sequence length="1235" mass="137551">MEPRPAYTRPSAIEARHWGATYALYRFCNHMKLHLVLPPGPRNYWNELEVEHKSAAPQLQWLYATDPFAAKKEFEDRKAQLSQSNKSASKSGRQRGEASGGYKDLPEVKMASTIRELVEEAIKKGLSIYPEAAENDAYQLTDETTKNVSRQLEHLNFAPAQIQSAIKFLSESSATAVNLLATLSPLEAAIEYLVLYVPECDLPQRFLPSKNSSNPFVTSLHSGSDDIKIRWIEEKATKEAGWPENIVKECMADTRLTTNWDSLLVALGRRLIGENNEEISDPSTINSEPYNIDSVELEAYSATFVTESELIMPLFSAPVKVHIFISTDSATAYPRPGFIPLYLSSESVPAYVRLHLLSRFLIGTTSDCFLESGEGFCLAAMRLLEEEWENLENNGRPDISSVLQHLLPRNESRPSSSVDVPEAANVQELSSGNRRQRSKLVDKRSNIEIREEFITLRRKVEYLSLSSARQRLPAYKAKDAFLQTLQSHRVVVVVGETGCGKTTQIPQFILDSLILSDKGSDVSILVTQPRILAAISVANRVSAERLTDGSVGYAVRGETKTSDKTKLLFCTTGVALRRMTSDQLQGVSHVIVDEVHERGIDSDILLLGLKQVLEKNDTVRVVLMSATINHEKFAEYFGGAPVLTIPGFSHPVTDLYLEDIESTIRDHAGPMKGNRATQGKEDSSNNGASRRRGRNRIDYQLIAAVVSYTMASAEKRGGILIFLSGIQEIRQCINTIRDVIDNNEADVLPLHANLSNEEQSRVFKQTSKWKIIAATNVAETSITVDDVIYVIDTGKVKEMRYDPELHLSKLEECWISRAAGRQRRGRAGRTQPGTCYKLYTRQEEGDMEPFSVPEIHRIPLENAVLYVKTMYEGEDAKTLLGRAIDPPQNAHFDLAWNTLVDLGAVEPSGRTTPLGRYMAGLPADVKLAKMLILGTIFQCLDPILTIVACLSSKPLFVSPMDKRDEATSARARFSTAGSDLLTNLRAYEECMRLRAQGDNTRPISRFCEENFISPSSVQSVTSLRNSFFSNLTELGLIPAHLNPSSKVLNHNSDLMNLVKSIVLGGLWPHVARVRVRQGAQKFDQIQAGTIAREIKARDYTLYDPKDGRVFLHPGSVLFDCTSWKCDFVTYFQKYQSDKVYLRDATQVPLYSLLLLGGSVTVNHVMGGLDVVSSNGKIKLKAWPRIGILVNQLRRLLDAQLAKCFENGAVLSNIPNREVIEAFQALIINDGMSDGN</sequence>
<dbReference type="InterPro" id="IPR007502">
    <property type="entry name" value="Helicase-assoc_dom"/>
</dbReference>
<dbReference type="GO" id="GO:0016787">
    <property type="term" value="F:hydrolase activity"/>
    <property type="evidence" value="ECO:0007669"/>
    <property type="project" value="UniProtKB-KW"/>
</dbReference>
<evidence type="ECO:0000256" key="6">
    <source>
        <dbReference type="ARBA" id="ARBA00047984"/>
    </source>
</evidence>
<dbReference type="Pfam" id="PF21010">
    <property type="entry name" value="HA2_C"/>
    <property type="match status" value="1"/>
</dbReference>
<dbReference type="InterPro" id="IPR011545">
    <property type="entry name" value="DEAD/DEAH_box_helicase_dom"/>
</dbReference>
<dbReference type="InterPro" id="IPR002464">
    <property type="entry name" value="DNA/RNA_helicase_DEAH_CS"/>
</dbReference>
<dbReference type="Pfam" id="PF00270">
    <property type="entry name" value="DEAD"/>
    <property type="match status" value="1"/>
</dbReference>
<dbReference type="AlphaFoldDB" id="A0A0C2T6G9"/>
<dbReference type="Pfam" id="PF07717">
    <property type="entry name" value="OB_NTP_bind"/>
    <property type="match status" value="1"/>
</dbReference>
<dbReference type="PANTHER" id="PTHR18934">
    <property type="entry name" value="ATP-DEPENDENT RNA HELICASE"/>
    <property type="match status" value="1"/>
</dbReference>
<evidence type="ECO:0000259" key="8">
    <source>
        <dbReference type="PROSITE" id="PS51192"/>
    </source>
</evidence>
<feature type="region of interest" description="Disordered" evidence="7">
    <location>
        <begin position="667"/>
        <end position="691"/>
    </location>
</feature>
<proteinExistence type="predicted"/>
<gene>
    <name evidence="10" type="ORF">M378DRAFT_155151</name>
</gene>
<dbReference type="EMBL" id="KN818222">
    <property type="protein sequence ID" value="KIL71560.1"/>
    <property type="molecule type" value="Genomic_DNA"/>
</dbReference>
<dbReference type="HOGENOM" id="CLU_001832_4_0_1"/>
<dbReference type="InterPro" id="IPR011709">
    <property type="entry name" value="DEAD-box_helicase_OB_fold"/>
</dbReference>
<dbReference type="CDD" id="cd17917">
    <property type="entry name" value="DEXHc_RHA-like"/>
    <property type="match status" value="1"/>
</dbReference>
<dbReference type="Gene3D" id="1.20.120.1080">
    <property type="match status" value="1"/>
</dbReference>
<dbReference type="PANTHER" id="PTHR18934:SF267">
    <property type="entry name" value="ATP-DEPENDENT RNA HELICASE YLR419W-RELATED"/>
    <property type="match status" value="1"/>
</dbReference>
<dbReference type="STRING" id="946122.A0A0C2T6G9"/>
<dbReference type="FunFam" id="1.20.120.1080:FF:000002">
    <property type="entry name" value="Putative ATP-dependent RNA helicase DHX36"/>
    <property type="match status" value="1"/>
</dbReference>
<dbReference type="InterPro" id="IPR014001">
    <property type="entry name" value="Helicase_ATP-bd"/>
</dbReference>
<dbReference type="PROSITE" id="PS51192">
    <property type="entry name" value="HELICASE_ATP_BIND_1"/>
    <property type="match status" value="1"/>
</dbReference>
<feature type="domain" description="Helicase C-terminal" evidence="9">
    <location>
        <begin position="705"/>
        <end position="871"/>
    </location>
</feature>
<dbReference type="Pfam" id="PF24385">
    <property type="entry name" value="DSRM_DHX29"/>
    <property type="match status" value="1"/>
</dbReference>